<evidence type="ECO:0000256" key="12">
    <source>
        <dbReference type="SAM" id="Phobius"/>
    </source>
</evidence>
<dbReference type="Gene3D" id="1.20.58.340">
    <property type="entry name" value="Magnesium transport protein CorA, transmembrane region"/>
    <property type="match status" value="2"/>
</dbReference>
<dbReference type="GO" id="GO:0050897">
    <property type="term" value="F:cobalt ion binding"/>
    <property type="evidence" value="ECO:0007669"/>
    <property type="project" value="TreeGrafter"/>
</dbReference>
<dbReference type="PANTHER" id="PTHR46494">
    <property type="entry name" value="CORA FAMILY METAL ION TRANSPORTER (EUROFUNG)"/>
    <property type="match status" value="1"/>
</dbReference>
<dbReference type="FunFam" id="1.20.58.340:FF:000004">
    <property type="entry name" value="Magnesium transport protein CorA"/>
    <property type="match status" value="1"/>
</dbReference>
<evidence type="ECO:0000256" key="9">
    <source>
        <dbReference type="ARBA" id="ARBA00023136"/>
    </source>
</evidence>
<evidence type="ECO:0000313" key="14">
    <source>
        <dbReference type="Proteomes" id="UP000293846"/>
    </source>
</evidence>
<evidence type="ECO:0000256" key="2">
    <source>
        <dbReference type="ARBA" id="ARBA00009765"/>
    </source>
</evidence>
<comment type="similarity">
    <text evidence="2">Belongs to the CorA metal ion transporter (MIT) (TC 1.A.35) family.</text>
</comment>
<dbReference type="InterPro" id="IPR002523">
    <property type="entry name" value="MgTranspt_CorA/ZnTranspt_ZntB"/>
</dbReference>
<dbReference type="AlphaFoldDB" id="A0A4R1AVS5"/>
<evidence type="ECO:0000256" key="5">
    <source>
        <dbReference type="ARBA" id="ARBA00022692"/>
    </source>
</evidence>
<feature type="transmembrane region" description="Helical" evidence="12">
    <location>
        <begin position="266"/>
        <end position="285"/>
    </location>
</feature>
<dbReference type="GO" id="GO:0000287">
    <property type="term" value="F:magnesium ion binding"/>
    <property type="evidence" value="ECO:0007669"/>
    <property type="project" value="TreeGrafter"/>
</dbReference>
<evidence type="ECO:0000256" key="10">
    <source>
        <dbReference type="ARBA" id="ARBA00034269"/>
    </source>
</evidence>
<organism evidence="13 14">
    <name type="scientific">Cytobacillus praedii</name>
    <dbReference type="NCBI Taxonomy" id="1742358"/>
    <lineage>
        <taxon>Bacteria</taxon>
        <taxon>Bacillati</taxon>
        <taxon>Bacillota</taxon>
        <taxon>Bacilli</taxon>
        <taxon>Bacillales</taxon>
        <taxon>Bacillaceae</taxon>
        <taxon>Cytobacillus</taxon>
    </lineage>
</organism>
<dbReference type="GO" id="GO:0005886">
    <property type="term" value="C:plasma membrane"/>
    <property type="evidence" value="ECO:0007669"/>
    <property type="project" value="UniProtKB-SubCell"/>
</dbReference>
<feature type="transmembrane region" description="Helical" evidence="12">
    <location>
        <begin position="297"/>
        <end position="317"/>
    </location>
</feature>
<dbReference type="SUPFAM" id="SSF143865">
    <property type="entry name" value="CorA soluble domain-like"/>
    <property type="match status" value="1"/>
</dbReference>
<keyword evidence="7 12" id="KW-1133">Transmembrane helix</keyword>
<dbReference type="PANTHER" id="PTHR46494:SF2">
    <property type="entry name" value="MAGNESIUM TRANSPORT PROTEIN CORA"/>
    <property type="match status" value="1"/>
</dbReference>
<keyword evidence="9 12" id="KW-0472">Membrane</keyword>
<keyword evidence="3" id="KW-0813">Transport</keyword>
<keyword evidence="14" id="KW-1185">Reference proteome</keyword>
<gene>
    <name evidence="13" type="ORF">E0Y62_12080</name>
</gene>
<evidence type="ECO:0000313" key="13">
    <source>
        <dbReference type="EMBL" id="TCJ03908.1"/>
    </source>
</evidence>
<dbReference type="InterPro" id="IPR045863">
    <property type="entry name" value="CorA_TM1_TM2"/>
</dbReference>
<keyword evidence="4" id="KW-1003">Cell membrane</keyword>
<dbReference type="CDD" id="cd12821">
    <property type="entry name" value="EcCorA_ZntB-like"/>
    <property type="match status" value="1"/>
</dbReference>
<evidence type="ECO:0000256" key="8">
    <source>
        <dbReference type="ARBA" id="ARBA00023065"/>
    </source>
</evidence>
<dbReference type="GO" id="GO:0015095">
    <property type="term" value="F:magnesium ion transmembrane transporter activity"/>
    <property type="evidence" value="ECO:0007669"/>
    <property type="project" value="TreeGrafter"/>
</dbReference>
<keyword evidence="8" id="KW-0406">Ion transport</keyword>
<evidence type="ECO:0000256" key="1">
    <source>
        <dbReference type="ARBA" id="ARBA00004651"/>
    </source>
</evidence>
<evidence type="ECO:0000256" key="11">
    <source>
        <dbReference type="ARBA" id="ARBA00045497"/>
    </source>
</evidence>
<comment type="catalytic activity">
    <reaction evidence="10">
        <text>Mg(2+)(in) = Mg(2+)(out)</text>
        <dbReference type="Rhea" id="RHEA:29827"/>
        <dbReference type="ChEBI" id="CHEBI:18420"/>
    </reaction>
</comment>
<dbReference type="GO" id="GO:0015087">
    <property type="term" value="F:cobalt ion transmembrane transporter activity"/>
    <property type="evidence" value="ECO:0007669"/>
    <property type="project" value="TreeGrafter"/>
</dbReference>
<dbReference type="EMBL" id="SJTH01000012">
    <property type="protein sequence ID" value="TCJ03908.1"/>
    <property type="molecule type" value="Genomic_DNA"/>
</dbReference>
<evidence type="ECO:0000256" key="7">
    <source>
        <dbReference type="ARBA" id="ARBA00022989"/>
    </source>
</evidence>
<dbReference type="SUPFAM" id="SSF144083">
    <property type="entry name" value="Magnesium transport protein CorA, transmembrane region"/>
    <property type="match status" value="1"/>
</dbReference>
<evidence type="ECO:0000256" key="4">
    <source>
        <dbReference type="ARBA" id="ARBA00022475"/>
    </source>
</evidence>
<evidence type="ECO:0000256" key="3">
    <source>
        <dbReference type="ARBA" id="ARBA00022448"/>
    </source>
</evidence>
<name>A0A4R1AVS5_9BACI</name>
<protein>
    <submittedName>
        <fullName evidence="13">Mg2+ transporter protein, CorA-like protein</fullName>
    </submittedName>
</protein>
<comment type="caution">
    <text evidence="13">The sequence shown here is derived from an EMBL/GenBank/DDBJ whole genome shotgun (WGS) entry which is preliminary data.</text>
</comment>
<dbReference type="Pfam" id="PF01544">
    <property type="entry name" value="CorA"/>
    <property type="match status" value="1"/>
</dbReference>
<dbReference type="InterPro" id="IPR045861">
    <property type="entry name" value="CorA_cytoplasmic_dom"/>
</dbReference>
<dbReference type="Proteomes" id="UP000293846">
    <property type="component" value="Unassembled WGS sequence"/>
</dbReference>
<proteinExistence type="inferred from homology"/>
<keyword evidence="5 12" id="KW-0812">Transmembrane</keyword>
<comment type="function">
    <text evidence="11">Mediates influx of magnesium ions. Alternates between open and closed states. Activated by low cytoplasmic Mg(2+) levels. Inactive when cytoplasmic Mg(2+) levels are high.</text>
</comment>
<keyword evidence="6" id="KW-0460">Magnesium</keyword>
<evidence type="ECO:0000256" key="6">
    <source>
        <dbReference type="ARBA" id="ARBA00022842"/>
    </source>
</evidence>
<accession>A0A4R1AVS5</accession>
<comment type="subcellular location">
    <subcellularLocation>
        <location evidence="1">Cell membrane</location>
        <topology evidence="1">Multi-pass membrane protein</topology>
    </subcellularLocation>
</comment>
<reference evidence="13 14" key="1">
    <citation type="submission" date="2019-03" db="EMBL/GenBank/DDBJ databases">
        <authorList>
            <person name="Jensen L."/>
            <person name="Storgaard J."/>
            <person name="Sulaj E."/>
            <person name="Schramm A."/>
            <person name="Marshall I.P.G."/>
        </authorList>
    </citation>
    <scope>NUCLEOTIDE SEQUENCE [LARGE SCALE GENOMIC DNA]</scope>
    <source>
        <strain evidence="13 14">2017H2G3</strain>
    </source>
</reference>
<dbReference type="STRING" id="1742358.GCA_001439605_00126"/>
<sequence>MLKHSVEVLLNERRGKNNKKSREGVGYLQEYIGGNKWRWKQVVMEDSQSLMEEDEALHSWLKQVHKNNKNCLRVDCLTNGGKVVKGSLIYKQNIDVEEEFKIFHFYLTTDRLITINLDFQEFKHINLETFYQRIEFTENAVDGFLLFLGELMNEMLVEIDQFEEALKQLIWNVRKRNGTGILEQVFKCRHELLIWKNLLIPINELKMAIDEINFQDNLKGEIFSCTCKRIERAMVLLDEYKREIDSIINLEEVISSHRGNEIMKTLTVMTTIFTPIMALGALWGMNFKHMPELDWKYGYILSIVLIVSSTFLLYAYLRVKGWTGDLLKGKKKGSFFR</sequence>